<dbReference type="EMBL" id="UINC01129962">
    <property type="protein sequence ID" value="SVD10719.1"/>
    <property type="molecule type" value="Genomic_DNA"/>
</dbReference>
<gene>
    <name evidence="1" type="ORF">METZ01_LOCUS363573</name>
</gene>
<feature type="non-terminal residue" evidence="1">
    <location>
        <position position="219"/>
    </location>
</feature>
<proteinExistence type="predicted"/>
<dbReference type="SUPFAM" id="SSF49344">
    <property type="entry name" value="CBD9-like"/>
    <property type="match status" value="1"/>
</dbReference>
<name>A0A382SLF0_9ZZZZ</name>
<dbReference type="Gene3D" id="2.60.40.1190">
    <property type="match status" value="1"/>
</dbReference>
<accession>A0A382SLF0</accession>
<reference evidence="1" key="1">
    <citation type="submission" date="2018-05" db="EMBL/GenBank/DDBJ databases">
        <authorList>
            <person name="Lanie J.A."/>
            <person name="Ng W.-L."/>
            <person name="Kazmierczak K.M."/>
            <person name="Andrzejewski T.M."/>
            <person name="Davidsen T.M."/>
            <person name="Wayne K.J."/>
            <person name="Tettelin H."/>
            <person name="Glass J.I."/>
            <person name="Rusch D."/>
            <person name="Podicherti R."/>
            <person name="Tsui H.-C.T."/>
            <person name="Winkler M.E."/>
        </authorList>
    </citation>
    <scope>NUCLEOTIDE SEQUENCE</scope>
</reference>
<protein>
    <recommendedName>
        <fullName evidence="2">Carbohydrate-binding domain-containing protein</fullName>
    </recommendedName>
</protein>
<dbReference type="AlphaFoldDB" id="A0A382SLF0"/>
<dbReference type="CDD" id="cd09618">
    <property type="entry name" value="CBM9_like_2"/>
    <property type="match status" value="1"/>
</dbReference>
<sequence length="219" mass="23824">MFVTGIAYRRVFRVVAVSVTFCVATTYPVAQSQTRPTDNPPASFVQKVVSAERVEQVQLPVIDGDVLNDAAWSDAMPVSGFLQSTPNEGEPATERTEVRVIFTEDTVYFGVVCYDRDPLSIIMSDSRRDSSMNDADSFQMVLDTFNDQQNGFVFGTTPAGQEYDGQVVNEGAGRGGFRTGGQGGFSRGSGGGFNLNWDGAWQVRTDVSDIGWSIEFAIP</sequence>
<organism evidence="1">
    <name type="scientific">marine metagenome</name>
    <dbReference type="NCBI Taxonomy" id="408172"/>
    <lineage>
        <taxon>unclassified sequences</taxon>
        <taxon>metagenomes</taxon>
        <taxon>ecological metagenomes</taxon>
    </lineage>
</organism>
<evidence type="ECO:0008006" key="2">
    <source>
        <dbReference type="Google" id="ProtNLM"/>
    </source>
</evidence>
<evidence type="ECO:0000313" key="1">
    <source>
        <dbReference type="EMBL" id="SVD10719.1"/>
    </source>
</evidence>